<dbReference type="EMBL" id="JBDKWZ010000009">
    <property type="protein sequence ID" value="MEN7549462.1"/>
    <property type="molecule type" value="Genomic_DNA"/>
</dbReference>
<dbReference type="Proteomes" id="UP001403385">
    <property type="component" value="Unassembled WGS sequence"/>
</dbReference>
<evidence type="ECO:0000313" key="8">
    <source>
        <dbReference type="Proteomes" id="UP001403385"/>
    </source>
</evidence>
<dbReference type="NCBIfam" id="TIGR02937">
    <property type="entry name" value="sigma70-ECF"/>
    <property type="match status" value="1"/>
</dbReference>
<dbReference type="Pfam" id="PF04542">
    <property type="entry name" value="Sigma70_r2"/>
    <property type="match status" value="1"/>
</dbReference>
<evidence type="ECO:0000259" key="6">
    <source>
        <dbReference type="Pfam" id="PF08281"/>
    </source>
</evidence>
<evidence type="ECO:0000259" key="5">
    <source>
        <dbReference type="Pfam" id="PF04542"/>
    </source>
</evidence>
<keyword evidence="2" id="KW-0805">Transcription regulation</keyword>
<evidence type="ECO:0000256" key="4">
    <source>
        <dbReference type="ARBA" id="ARBA00023163"/>
    </source>
</evidence>
<feature type="domain" description="RNA polymerase sigma-70 region 2" evidence="5">
    <location>
        <begin position="21"/>
        <end position="83"/>
    </location>
</feature>
<dbReference type="PANTHER" id="PTHR43133:SF46">
    <property type="entry name" value="RNA POLYMERASE SIGMA-70 FACTOR ECF SUBFAMILY"/>
    <property type="match status" value="1"/>
</dbReference>
<reference evidence="7 8" key="1">
    <citation type="submission" date="2024-04" db="EMBL/GenBank/DDBJ databases">
        <title>Novel genus in family Flammeovirgaceae.</title>
        <authorList>
            <person name="Nguyen T.H."/>
            <person name="Vuong T.Q."/>
            <person name="Le H."/>
            <person name="Kim S.-G."/>
        </authorList>
    </citation>
    <scope>NUCLEOTIDE SEQUENCE [LARGE SCALE GENOMIC DNA]</scope>
    <source>
        <strain evidence="7 8">JCM 23209</strain>
    </source>
</reference>
<comment type="caution">
    <text evidence="7">The sequence shown here is derived from an EMBL/GenBank/DDBJ whole genome shotgun (WGS) entry which is preliminary data.</text>
</comment>
<dbReference type="InterPro" id="IPR036388">
    <property type="entry name" value="WH-like_DNA-bd_sf"/>
</dbReference>
<evidence type="ECO:0000313" key="7">
    <source>
        <dbReference type="EMBL" id="MEN7549462.1"/>
    </source>
</evidence>
<sequence length="190" mass="22788">MDDISLFKALQQNDERAFKLLYNRYWETIYYLALHKTQSPTDAEDLTHEVFLDLWKNRKKTTIQSSFAAYITTAVKYKVFRWIDAKSVRRKHARHLKKTAPLEYNPVEQQLTFKELYQQIEQNIDKLPEKCRLVFRLSREQNYTAKEIAQQLNVSPNTAQNHINKALKILRLELKEFLLLVFFLSYWIGK</sequence>
<dbReference type="Gene3D" id="1.10.10.10">
    <property type="entry name" value="Winged helix-like DNA-binding domain superfamily/Winged helix DNA-binding domain"/>
    <property type="match status" value="1"/>
</dbReference>
<feature type="domain" description="RNA polymerase sigma factor 70 region 4 type 2" evidence="6">
    <location>
        <begin position="118"/>
        <end position="169"/>
    </location>
</feature>
<proteinExistence type="inferred from homology"/>
<dbReference type="NCBIfam" id="TIGR02985">
    <property type="entry name" value="Sig70_bacteroi1"/>
    <property type="match status" value="1"/>
</dbReference>
<dbReference type="AlphaFoldDB" id="A0AAW9RX33"/>
<dbReference type="Gene3D" id="1.10.1740.10">
    <property type="match status" value="1"/>
</dbReference>
<name>A0AAW9RX33_9BACT</name>
<dbReference type="SUPFAM" id="SSF88659">
    <property type="entry name" value="Sigma3 and sigma4 domains of RNA polymerase sigma factors"/>
    <property type="match status" value="1"/>
</dbReference>
<dbReference type="PANTHER" id="PTHR43133">
    <property type="entry name" value="RNA POLYMERASE ECF-TYPE SIGMA FACTO"/>
    <property type="match status" value="1"/>
</dbReference>
<keyword evidence="3" id="KW-0731">Sigma factor</keyword>
<comment type="similarity">
    <text evidence="1">Belongs to the sigma-70 factor family. ECF subfamily.</text>
</comment>
<dbReference type="GO" id="GO:0003677">
    <property type="term" value="F:DNA binding"/>
    <property type="evidence" value="ECO:0007669"/>
    <property type="project" value="InterPro"/>
</dbReference>
<keyword evidence="8" id="KW-1185">Reference proteome</keyword>
<evidence type="ECO:0000256" key="1">
    <source>
        <dbReference type="ARBA" id="ARBA00010641"/>
    </source>
</evidence>
<dbReference type="Pfam" id="PF08281">
    <property type="entry name" value="Sigma70_r4_2"/>
    <property type="match status" value="1"/>
</dbReference>
<protein>
    <submittedName>
        <fullName evidence="7">RNA polymerase sigma-70 factor</fullName>
    </submittedName>
</protein>
<dbReference type="CDD" id="cd06171">
    <property type="entry name" value="Sigma70_r4"/>
    <property type="match status" value="1"/>
</dbReference>
<dbReference type="InterPro" id="IPR013249">
    <property type="entry name" value="RNA_pol_sigma70_r4_t2"/>
</dbReference>
<evidence type="ECO:0000256" key="3">
    <source>
        <dbReference type="ARBA" id="ARBA00023082"/>
    </source>
</evidence>
<evidence type="ECO:0000256" key="2">
    <source>
        <dbReference type="ARBA" id="ARBA00023015"/>
    </source>
</evidence>
<dbReference type="InterPro" id="IPR007627">
    <property type="entry name" value="RNA_pol_sigma70_r2"/>
</dbReference>
<dbReference type="InterPro" id="IPR013325">
    <property type="entry name" value="RNA_pol_sigma_r2"/>
</dbReference>
<dbReference type="InterPro" id="IPR014284">
    <property type="entry name" value="RNA_pol_sigma-70_dom"/>
</dbReference>
<accession>A0AAW9RX33</accession>
<dbReference type="InterPro" id="IPR039425">
    <property type="entry name" value="RNA_pol_sigma-70-like"/>
</dbReference>
<dbReference type="InterPro" id="IPR013324">
    <property type="entry name" value="RNA_pol_sigma_r3/r4-like"/>
</dbReference>
<dbReference type="GO" id="GO:0016987">
    <property type="term" value="F:sigma factor activity"/>
    <property type="evidence" value="ECO:0007669"/>
    <property type="project" value="UniProtKB-KW"/>
</dbReference>
<dbReference type="SUPFAM" id="SSF88946">
    <property type="entry name" value="Sigma2 domain of RNA polymerase sigma factors"/>
    <property type="match status" value="1"/>
</dbReference>
<organism evidence="7 8">
    <name type="scientific">Rapidithrix thailandica</name>
    <dbReference type="NCBI Taxonomy" id="413964"/>
    <lineage>
        <taxon>Bacteria</taxon>
        <taxon>Pseudomonadati</taxon>
        <taxon>Bacteroidota</taxon>
        <taxon>Cytophagia</taxon>
        <taxon>Cytophagales</taxon>
        <taxon>Flammeovirgaceae</taxon>
        <taxon>Rapidithrix</taxon>
    </lineage>
</organism>
<keyword evidence="4" id="KW-0804">Transcription</keyword>
<dbReference type="InterPro" id="IPR014327">
    <property type="entry name" value="RNA_pol_sigma70_bacteroid"/>
</dbReference>
<gene>
    <name evidence="7" type="ORF">AAG747_16180</name>
</gene>
<dbReference type="GO" id="GO:0006352">
    <property type="term" value="P:DNA-templated transcription initiation"/>
    <property type="evidence" value="ECO:0007669"/>
    <property type="project" value="InterPro"/>
</dbReference>